<dbReference type="Gene3D" id="1.25.40.10">
    <property type="entry name" value="Tetratricopeptide repeat domain"/>
    <property type="match status" value="3"/>
</dbReference>
<evidence type="ECO:0000313" key="3">
    <source>
        <dbReference type="EMBL" id="RGD62749.1"/>
    </source>
</evidence>
<dbReference type="InterPro" id="IPR027417">
    <property type="entry name" value="P-loop_NTPase"/>
</dbReference>
<dbReference type="AlphaFoldDB" id="A0A373A3S4"/>
<dbReference type="Gene3D" id="3.40.50.300">
    <property type="entry name" value="P-loop containing nucleotide triphosphate hydrolases"/>
    <property type="match status" value="1"/>
</dbReference>
<organism evidence="3 4">
    <name type="scientific">Kitasatospora xanthocidica</name>
    <dbReference type="NCBI Taxonomy" id="83382"/>
    <lineage>
        <taxon>Bacteria</taxon>
        <taxon>Bacillati</taxon>
        <taxon>Actinomycetota</taxon>
        <taxon>Actinomycetes</taxon>
        <taxon>Kitasatosporales</taxon>
        <taxon>Streptomycetaceae</taxon>
        <taxon>Kitasatospora</taxon>
    </lineage>
</organism>
<proteinExistence type="predicted"/>
<evidence type="ECO:0000256" key="1">
    <source>
        <dbReference type="ARBA" id="ARBA00023012"/>
    </source>
</evidence>
<dbReference type="InterPro" id="IPR016032">
    <property type="entry name" value="Sig_transdc_resp-reg_C-effctor"/>
</dbReference>
<dbReference type="EMBL" id="QVIG01000001">
    <property type="protein sequence ID" value="RGD62749.1"/>
    <property type="molecule type" value="Genomic_DNA"/>
</dbReference>
<dbReference type="Proteomes" id="UP000263377">
    <property type="component" value="Unassembled WGS sequence"/>
</dbReference>
<protein>
    <submittedName>
        <fullName evidence="3">AfsR family transcriptional regulator</fullName>
    </submittedName>
</protein>
<dbReference type="PRINTS" id="PR00364">
    <property type="entry name" value="DISEASERSIST"/>
</dbReference>
<dbReference type="SUPFAM" id="SSF48452">
    <property type="entry name" value="TPR-like"/>
    <property type="match status" value="3"/>
</dbReference>
<keyword evidence="4" id="KW-1185">Reference proteome</keyword>
<name>A0A373A3S4_9ACTN</name>
<dbReference type="SUPFAM" id="SSF52540">
    <property type="entry name" value="P-loop containing nucleoside triphosphate hydrolases"/>
    <property type="match status" value="1"/>
</dbReference>
<dbReference type="Gene3D" id="1.10.10.10">
    <property type="entry name" value="Winged helix-like DNA-binding domain superfamily/Winged helix DNA-binding domain"/>
    <property type="match status" value="1"/>
</dbReference>
<evidence type="ECO:0000259" key="2">
    <source>
        <dbReference type="SMART" id="SM01043"/>
    </source>
</evidence>
<dbReference type="InterPro" id="IPR011990">
    <property type="entry name" value="TPR-like_helical_dom_sf"/>
</dbReference>
<reference evidence="3 4" key="1">
    <citation type="submission" date="2018-08" db="EMBL/GenBank/DDBJ databases">
        <title>Diversity &amp; Physiological Properties of Lignin-Decomposing Actinobacteria from Soil.</title>
        <authorList>
            <person name="Roh S.G."/>
            <person name="Kim S.B."/>
        </authorList>
    </citation>
    <scope>NUCLEOTIDE SEQUENCE [LARGE SCALE GENOMIC DNA]</scope>
    <source>
        <strain evidence="3 4">MMS17-GH009</strain>
    </source>
</reference>
<dbReference type="GO" id="GO:0003677">
    <property type="term" value="F:DNA binding"/>
    <property type="evidence" value="ECO:0007669"/>
    <property type="project" value="InterPro"/>
</dbReference>
<dbReference type="SMART" id="SM01043">
    <property type="entry name" value="BTAD"/>
    <property type="match status" value="1"/>
</dbReference>
<keyword evidence="1" id="KW-0902">Two-component regulatory system</keyword>
<dbReference type="PANTHER" id="PTHR47691">
    <property type="entry name" value="REGULATOR-RELATED"/>
    <property type="match status" value="1"/>
</dbReference>
<evidence type="ECO:0000313" key="4">
    <source>
        <dbReference type="Proteomes" id="UP000263377"/>
    </source>
</evidence>
<gene>
    <name evidence="3" type="ORF">DR950_09085</name>
</gene>
<dbReference type="Pfam" id="PF03704">
    <property type="entry name" value="BTAD"/>
    <property type="match status" value="1"/>
</dbReference>
<dbReference type="GO" id="GO:0043531">
    <property type="term" value="F:ADP binding"/>
    <property type="evidence" value="ECO:0007669"/>
    <property type="project" value="InterPro"/>
</dbReference>
<accession>A0A373A3S4</accession>
<dbReference type="PANTHER" id="PTHR47691:SF3">
    <property type="entry name" value="HTH-TYPE TRANSCRIPTIONAL REGULATOR RV0890C-RELATED"/>
    <property type="match status" value="1"/>
</dbReference>
<dbReference type="GO" id="GO:0006355">
    <property type="term" value="P:regulation of DNA-templated transcription"/>
    <property type="evidence" value="ECO:0007669"/>
    <property type="project" value="InterPro"/>
</dbReference>
<dbReference type="SUPFAM" id="SSF46894">
    <property type="entry name" value="C-terminal effector domain of the bipartite response regulators"/>
    <property type="match status" value="1"/>
</dbReference>
<dbReference type="GO" id="GO:0000160">
    <property type="term" value="P:phosphorelay signal transduction system"/>
    <property type="evidence" value="ECO:0007669"/>
    <property type="project" value="UniProtKB-KW"/>
</dbReference>
<dbReference type="InterPro" id="IPR005158">
    <property type="entry name" value="BTAD"/>
</dbReference>
<dbReference type="InterPro" id="IPR036388">
    <property type="entry name" value="WH-like_DNA-bd_sf"/>
</dbReference>
<comment type="caution">
    <text evidence="3">The sequence shown here is derived from an EMBL/GenBank/DDBJ whole genome shotgun (WGS) entry which is preliminary data.</text>
</comment>
<feature type="domain" description="Bacterial transcriptional activator" evidence="2">
    <location>
        <begin position="100"/>
        <end position="231"/>
    </location>
</feature>
<sequence length="993" mass="105850">MTFGLLGPLAVAVDSVPQALPRAAVLRGLLGVLLLAEGERLSVGRLLELVWAGQADRVGRGAVHTGMSRLRGWLGGFGDESVVLESDAQGYRLVTGPGAVDLGRFRGFAADGDVAGAIGLRRGPVLAGLERVNREDPLVAAVEDEVRATVLALARAAQADGAARTAVPALTALAEEYPYDEPVQAALLELLAADGRAAEALRRFQALRRRLSEELGIEPGEQVQSVFLALLAHDREDARAVPGRSRVPSQLPRDIPDFTGRDEQVRLVLDALAAGRVPVIAGMGGIGKTALAVHSAHRAAVDYPDGRLYADLRGADETPADPAGVLAAFLRALGADPREIPASLEERSALYRTLLAGRRTLVLLDNAAGEQQIGPLLPGTPADPAGHGPDRPAVLVTSRAALTALPGSLLVDLHELDAPHARTLLRRILGDRRVAAEPVAAAQIVELCGGMPLAVRIAGARLAARPRWTLARLAHLLRDERRRLDELAAGNLAVRAGFAVGYARLPEPTRRTFRLLGLLDAPDFAPWVAAAVAGIPPERAERQLEELIDAQLLQETGTEPHLRYRFHDLVRLYAREHAEAADEPAARTAALGRAFGAWLWLAEQAADQVPGPCFAPIHGTAPRHPMPSGVAAALLDDPMAWFDAEQPALDASARQAAALRMVPVAWDLAACQEKYCDVRGLYDEWRTTHLAVLQACRSAGDGLGTAVLTRGLIEVTTWTTPADGSGTAVDLADGAQTMVALEERARHLRRLFEEVGEVRGAADALVLTAWSLVAQGRAQEALDAGHRALDLATAHDHPGGEARAHQIIAIAHGETDLDRTIEHLTETLRLARLIGNTRFEATAIQFLGAAHGRAGQVERGGELLLRSLAMARSLKDRYVEAFSLLYLATLYAATGDGRARETAEAALAIARRFDLGHHLAQALGILGELDLAAGDRASAVAHLEESVLVWRARGWRSFLAEALRALGRAYEAAGLPESAARVLTEARELSDVR</sequence>